<dbReference type="EMBL" id="MU128924">
    <property type="protein sequence ID" value="KAF9518559.1"/>
    <property type="molecule type" value="Genomic_DNA"/>
</dbReference>
<proteinExistence type="predicted"/>
<evidence type="ECO:0000313" key="3">
    <source>
        <dbReference type="Proteomes" id="UP000886523"/>
    </source>
</evidence>
<name>A0A9P6E0V2_9AGAM</name>
<organism evidence="2 3">
    <name type="scientific">Hydnum rufescens UP504</name>
    <dbReference type="NCBI Taxonomy" id="1448309"/>
    <lineage>
        <taxon>Eukaryota</taxon>
        <taxon>Fungi</taxon>
        <taxon>Dikarya</taxon>
        <taxon>Basidiomycota</taxon>
        <taxon>Agaricomycotina</taxon>
        <taxon>Agaricomycetes</taxon>
        <taxon>Cantharellales</taxon>
        <taxon>Hydnaceae</taxon>
        <taxon>Hydnum</taxon>
    </lineage>
</organism>
<keyword evidence="1" id="KW-0812">Transmembrane</keyword>
<protein>
    <submittedName>
        <fullName evidence="2">Uncharacterized protein</fullName>
    </submittedName>
</protein>
<comment type="caution">
    <text evidence="2">The sequence shown here is derived from an EMBL/GenBank/DDBJ whole genome shotgun (WGS) entry which is preliminary data.</text>
</comment>
<feature type="transmembrane region" description="Helical" evidence="1">
    <location>
        <begin position="6"/>
        <end position="27"/>
    </location>
</feature>
<dbReference type="Proteomes" id="UP000886523">
    <property type="component" value="Unassembled WGS sequence"/>
</dbReference>
<keyword evidence="1" id="KW-1133">Transmembrane helix</keyword>
<dbReference type="OrthoDB" id="3232711at2759"/>
<accession>A0A9P6E0V2</accession>
<evidence type="ECO:0000256" key="1">
    <source>
        <dbReference type="SAM" id="Phobius"/>
    </source>
</evidence>
<keyword evidence="3" id="KW-1185">Reference proteome</keyword>
<reference evidence="2" key="1">
    <citation type="journal article" date="2020" name="Nat. Commun.">
        <title>Large-scale genome sequencing of mycorrhizal fungi provides insights into the early evolution of symbiotic traits.</title>
        <authorList>
            <person name="Miyauchi S."/>
            <person name="Kiss E."/>
            <person name="Kuo A."/>
            <person name="Drula E."/>
            <person name="Kohler A."/>
            <person name="Sanchez-Garcia M."/>
            <person name="Morin E."/>
            <person name="Andreopoulos B."/>
            <person name="Barry K.W."/>
            <person name="Bonito G."/>
            <person name="Buee M."/>
            <person name="Carver A."/>
            <person name="Chen C."/>
            <person name="Cichocki N."/>
            <person name="Clum A."/>
            <person name="Culley D."/>
            <person name="Crous P.W."/>
            <person name="Fauchery L."/>
            <person name="Girlanda M."/>
            <person name="Hayes R.D."/>
            <person name="Keri Z."/>
            <person name="LaButti K."/>
            <person name="Lipzen A."/>
            <person name="Lombard V."/>
            <person name="Magnuson J."/>
            <person name="Maillard F."/>
            <person name="Murat C."/>
            <person name="Nolan M."/>
            <person name="Ohm R.A."/>
            <person name="Pangilinan J."/>
            <person name="Pereira M.F."/>
            <person name="Perotto S."/>
            <person name="Peter M."/>
            <person name="Pfister S."/>
            <person name="Riley R."/>
            <person name="Sitrit Y."/>
            <person name="Stielow J.B."/>
            <person name="Szollosi G."/>
            <person name="Zifcakova L."/>
            <person name="Stursova M."/>
            <person name="Spatafora J.W."/>
            <person name="Tedersoo L."/>
            <person name="Vaario L.M."/>
            <person name="Yamada A."/>
            <person name="Yan M."/>
            <person name="Wang P."/>
            <person name="Xu J."/>
            <person name="Bruns T."/>
            <person name="Baldrian P."/>
            <person name="Vilgalys R."/>
            <person name="Dunand C."/>
            <person name="Henrissat B."/>
            <person name="Grigoriev I.V."/>
            <person name="Hibbett D."/>
            <person name="Nagy L.G."/>
            <person name="Martin F.M."/>
        </authorList>
    </citation>
    <scope>NUCLEOTIDE SEQUENCE</scope>
    <source>
        <strain evidence="2">UP504</strain>
    </source>
</reference>
<dbReference type="AlphaFoldDB" id="A0A9P6E0V2"/>
<evidence type="ECO:0000313" key="2">
    <source>
        <dbReference type="EMBL" id="KAF9518559.1"/>
    </source>
</evidence>
<sequence>MHEGIWCIIFLLLGSLHINFNLLALWVEWSKSQAQKERWLEEVLIVQEEMR</sequence>
<gene>
    <name evidence="2" type="ORF">BS47DRAFT_1289483</name>
</gene>
<keyword evidence="1" id="KW-0472">Membrane</keyword>